<protein>
    <recommendedName>
        <fullName evidence="3">FAD/FMN-containing dehydrogenase</fullName>
    </recommendedName>
</protein>
<accession>A0AA95HE18</accession>
<organism evidence="2">
    <name type="scientific">Candidatus Thiothrix putei</name>
    <dbReference type="NCBI Taxonomy" id="3080811"/>
    <lineage>
        <taxon>Bacteria</taxon>
        <taxon>Pseudomonadati</taxon>
        <taxon>Pseudomonadota</taxon>
        <taxon>Gammaproteobacteria</taxon>
        <taxon>Thiotrichales</taxon>
        <taxon>Thiotrichaceae</taxon>
        <taxon>Thiothrix</taxon>
    </lineage>
</organism>
<dbReference type="KEGG" id="tput:QJT81_14995"/>
<dbReference type="AlphaFoldDB" id="A0AA95HE18"/>
<reference evidence="2" key="1">
    <citation type="journal article" date="2023" name="Int. J. Mol. Sci.">
        <title>Metagenomics Revealed a New Genus 'Candidatus Thiocaldithrix dubininis' gen. nov., sp. nov. and a New Species 'Candidatus Thiothrix putei' sp. nov. in the Family Thiotrichaceae, Some Members of Which Have Traits of Both Na+- and H+-Motive Energetics.</title>
        <authorList>
            <person name="Ravin N.V."/>
            <person name="Muntyan M.S."/>
            <person name="Smolyakov D.D."/>
            <person name="Rudenko T.S."/>
            <person name="Beletsky A.V."/>
            <person name="Mardanov A.V."/>
            <person name="Grabovich M.Y."/>
        </authorList>
    </citation>
    <scope>NUCLEOTIDE SEQUENCE</scope>
    <source>
        <strain evidence="2">GKL-02</strain>
    </source>
</reference>
<name>A0AA95HE18_9GAMM</name>
<reference evidence="2" key="2">
    <citation type="submission" date="2023-04" db="EMBL/GenBank/DDBJ databases">
        <authorList>
            <person name="Beletskiy A.V."/>
            <person name="Mardanov A.V."/>
            <person name="Ravin N.V."/>
        </authorList>
    </citation>
    <scope>NUCLEOTIDE SEQUENCE</scope>
    <source>
        <strain evidence="2">GKL-02</strain>
    </source>
</reference>
<evidence type="ECO:0000313" key="2">
    <source>
        <dbReference type="EMBL" id="WGZ93116.1"/>
    </source>
</evidence>
<dbReference type="EMBL" id="CP124756">
    <property type="protein sequence ID" value="WGZ93116.1"/>
    <property type="molecule type" value="Genomic_DNA"/>
</dbReference>
<proteinExistence type="predicted"/>
<dbReference type="Proteomes" id="UP001301326">
    <property type="component" value="Chromosome"/>
</dbReference>
<evidence type="ECO:0000256" key="1">
    <source>
        <dbReference type="SAM" id="SignalP"/>
    </source>
</evidence>
<sequence length="155" mass="17376">MLKKLLFLTLLCIGLSATAFAAELKVGDTLPTISLKDQHDKAITVAADVQTLLFAIEKPPSELLNTYLMKQDKDFLTTKKAYFLADISGMPSMITKMFALPNMRERPYSILLAHDAKEAEFMPRQKDHVTLVKVKAGKVDKILFIKDEATLVDNF</sequence>
<evidence type="ECO:0008006" key="3">
    <source>
        <dbReference type="Google" id="ProtNLM"/>
    </source>
</evidence>
<feature type="chain" id="PRO_5041703929" description="FAD/FMN-containing dehydrogenase" evidence="1">
    <location>
        <begin position="22"/>
        <end position="155"/>
    </location>
</feature>
<gene>
    <name evidence="2" type="ORF">QJT81_14995</name>
</gene>
<feature type="signal peptide" evidence="1">
    <location>
        <begin position="1"/>
        <end position="21"/>
    </location>
</feature>
<keyword evidence="1" id="KW-0732">Signal</keyword>